<keyword evidence="2" id="KW-0808">Transferase</keyword>
<evidence type="ECO:0000256" key="1">
    <source>
        <dbReference type="SAM" id="MobiDB-lite"/>
    </source>
</evidence>
<dbReference type="KEGG" id="mmar:MODMU_0482"/>
<keyword evidence="3" id="KW-1185">Reference proteome</keyword>
<dbReference type="eggNOG" id="COG1442">
    <property type="taxonomic scope" value="Bacteria"/>
</dbReference>
<evidence type="ECO:0000313" key="2">
    <source>
        <dbReference type="EMBL" id="CCH85940.1"/>
    </source>
</evidence>
<dbReference type="Pfam" id="PF01501">
    <property type="entry name" value="Glyco_transf_8"/>
    <property type="match status" value="1"/>
</dbReference>
<evidence type="ECO:0000313" key="3">
    <source>
        <dbReference type="Proteomes" id="UP000006461"/>
    </source>
</evidence>
<dbReference type="AlphaFoldDB" id="I4ERC7"/>
<protein>
    <submittedName>
        <fullName evidence="2">Glycosyl transferase family 8</fullName>
    </submittedName>
</protein>
<dbReference type="STRING" id="477641.MODMU_0482"/>
<dbReference type="GO" id="GO:0016757">
    <property type="term" value="F:glycosyltransferase activity"/>
    <property type="evidence" value="ECO:0007669"/>
    <property type="project" value="InterPro"/>
</dbReference>
<dbReference type="EMBL" id="FO203431">
    <property type="protein sequence ID" value="CCH85940.1"/>
    <property type="molecule type" value="Genomic_DNA"/>
</dbReference>
<dbReference type="InterPro" id="IPR002495">
    <property type="entry name" value="Glyco_trans_8"/>
</dbReference>
<dbReference type="HOGENOM" id="CLU_879453_0_0_11"/>
<sequence>MARRHAVCYTATTGYLFHTVVSALQARANTSPDTEIYVLCFGSGSSLEESAFQRVCAGSGITLLSVPRDRLNGLHPTYSRLFLDEFLPAHVDEVLYLDGDTQVVANIDPLVEAPIPTGGALGVRDPMVFIRESSNTLKKRIDGWWDSSGIPPGIRARYINAGVLRISRADLGGLRSDVLREYGDKLGLLHFLDQDAINLVLGKRLQPISMSWNFPGFLLGTQMVEIARPRIIHFMSDPRPWNAALPPWGVHYHQPYAQFVKDHPQTAEYWQRLSGRAKTKYALQQRYKHVTERRAHQSSAAARALRELERDTRDLG</sequence>
<dbReference type="Gene3D" id="3.90.550.10">
    <property type="entry name" value="Spore Coat Polysaccharide Biosynthesis Protein SpsA, Chain A"/>
    <property type="match status" value="1"/>
</dbReference>
<dbReference type="SUPFAM" id="SSF53448">
    <property type="entry name" value="Nucleotide-diphospho-sugar transferases"/>
    <property type="match status" value="1"/>
</dbReference>
<feature type="compositionally biased region" description="Basic and acidic residues" evidence="1">
    <location>
        <begin position="304"/>
        <end position="316"/>
    </location>
</feature>
<dbReference type="Proteomes" id="UP000006461">
    <property type="component" value="Chromosome"/>
</dbReference>
<organism evidence="2 3">
    <name type="scientific">Modestobacter italicus (strain DSM 44449 / CECT 9708 / BC 501)</name>
    <dbReference type="NCBI Taxonomy" id="2732864"/>
    <lineage>
        <taxon>Bacteria</taxon>
        <taxon>Bacillati</taxon>
        <taxon>Actinomycetota</taxon>
        <taxon>Actinomycetes</taxon>
        <taxon>Geodermatophilales</taxon>
        <taxon>Geodermatophilaceae</taxon>
        <taxon>Modestobacter</taxon>
    </lineage>
</organism>
<accession>I4ERC7</accession>
<name>I4ERC7_MODI5</name>
<feature type="region of interest" description="Disordered" evidence="1">
    <location>
        <begin position="292"/>
        <end position="316"/>
    </location>
</feature>
<proteinExistence type="predicted"/>
<gene>
    <name evidence="2" type="ordered locus">MODMU_0482</name>
</gene>
<dbReference type="InterPro" id="IPR029044">
    <property type="entry name" value="Nucleotide-diphossugar_trans"/>
</dbReference>
<reference evidence="2 3" key="1">
    <citation type="journal article" date="2012" name="J. Bacteriol.">
        <title>Genome Sequence of Radiation-Resistant Modestobacter marinus Strain BC501, a Representative Actinobacterium That Thrives on Calcareous Stone Surfaces.</title>
        <authorList>
            <person name="Normand P."/>
            <person name="Gury J."/>
            <person name="Pujic P."/>
            <person name="Chouaia B."/>
            <person name="Crotti E."/>
            <person name="Brusetti L."/>
            <person name="Daffonchio D."/>
            <person name="Vacherie B."/>
            <person name="Barbe V."/>
            <person name="Medigue C."/>
            <person name="Calteau A."/>
            <person name="Ghodhbane-Gtari F."/>
            <person name="Essoussi I."/>
            <person name="Nouioui I."/>
            <person name="Abbassi-Ghozzi I."/>
            <person name="Gtari M."/>
        </authorList>
    </citation>
    <scope>NUCLEOTIDE SEQUENCE [LARGE SCALE GENOMIC DNA]</scope>
    <source>
        <strain evidence="3">BC 501</strain>
    </source>
</reference>
<dbReference type="OrthoDB" id="5672604at2"/>